<dbReference type="HOGENOM" id="CLU_1852802_0_0_5"/>
<organism evidence="1 2">
    <name type="scientific">Maricaulis maris (strain MCS10)</name>
    <name type="common">Caulobacter maris</name>
    <dbReference type="NCBI Taxonomy" id="394221"/>
    <lineage>
        <taxon>Bacteria</taxon>
        <taxon>Pseudomonadati</taxon>
        <taxon>Pseudomonadota</taxon>
        <taxon>Alphaproteobacteria</taxon>
        <taxon>Maricaulales</taxon>
        <taxon>Maricaulaceae</taxon>
        <taxon>Maricaulis</taxon>
    </lineage>
</organism>
<reference evidence="1 2" key="1">
    <citation type="submission" date="2006-08" db="EMBL/GenBank/DDBJ databases">
        <title>Complete sequence of Maricaulis maris MCS10.</title>
        <authorList>
            <consortium name="US DOE Joint Genome Institute"/>
            <person name="Copeland A."/>
            <person name="Lucas S."/>
            <person name="Lapidus A."/>
            <person name="Barry K."/>
            <person name="Detter J.C."/>
            <person name="Glavina del Rio T."/>
            <person name="Hammon N."/>
            <person name="Israni S."/>
            <person name="Dalin E."/>
            <person name="Tice H."/>
            <person name="Pitluck S."/>
            <person name="Saunders E."/>
            <person name="Brettin T."/>
            <person name="Bruce D."/>
            <person name="Han C."/>
            <person name="Tapia R."/>
            <person name="Gilna P."/>
            <person name="Schmutz J."/>
            <person name="Larimer F."/>
            <person name="Land M."/>
            <person name="Hauser L."/>
            <person name="Kyrpides N."/>
            <person name="Mikhailova N."/>
            <person name="Viollier P."/>
            <person name="Stephens C."/>
            <person name="Richardson P."/>
        </authorList>
    </citation>
    <scope>NUCLEOTIDE SEQUENCE [LARGE SCALE GENOMIC DNA]</scope>
    <source>
        <strain evidence="1 2">MCS10</strain>
    </source>
</reference>
<accession>Q0ASZ5</accession>
<name>Q0ASZ5_MARMM</name>
<dbReference type="KEGG" id="mmr:Mmar10_0299"/>
<dbReference type="AlphaFoldDB" id="Q0ASZ5"/>
<dbReference type="EMBL" id="CP000449">
    <property type="protein sequence ID" value="ABI64592.1"/>
    <property type="molecule type" value="Genomic_DNA"/>
</dbReference>
<gene>
    <name evidence="1" type="ordered locus">Mmar10_0299</name>
</gene>
<evidence type="ECO:0000313" key="2">
    <source>
        <dbReference type="Proteomes" id="UP000001964"/>
    </source>
</evidence>
<protein>
    <submittedName>
        <fullName evidence="1">Uncharacterized protein</fullName>
    </submittedName>
</protein>
<proteinExistence type="predicted"/>
<evidence type="ECO:0000313" key="1">
    <source>
        <dbReference type="EMBL" id="ABI64592.1"/>
    </source>
</evidence>
<dbReference type="Proteomes" id="UP000001964">
    <property type="component" value="Chromosome"/>
</dbReference>
<keyword evidence="2" id="KW-1185">Reference proteome</keyword>
<sequence length="138" mass="15103">MVFNVIVLGLSMQAAHGLFSEARAEMAQNAVCAALASTMGDSELHEIHLRKAIDSGLTIFADDLAMSDGKHDSQFMEYGPEFFAGWMLSSVQTITRVNLTYPNNLEAHGTKRPYRYIGAAAKLARERYGAMECAARIA</sequence>